<dbReference type="GO" id="GO:0070300">
    <property type="term" value="F:phosphatidic acid binding"/>
    <property type="evidence" value="ECO:0007669"/>
    <property type="project" value="InterPro"/>
</dbReference>
<name>A0AA88V7L4_9ASTE</name>
<proteinExistence type="predicted"/>
<evidence type="ECO:0008006" key="3">
    <source>
        <dbReference type="Google" id="ProtNLM"/>
    </source>
</evidence>
<comment type="caution">
    <text evidence="1">The sequence shown here is derived from an EMBL/GenBank/DDBJ whole genome shotgun (WGS) entry which is preliminary data.</text>
</comment>
<dbReference type="PANTHER" id="PTHR34954">
    <property type="entry name" value="EXPRESSED PROTEIN"/>
    <property type="match status" value="1"/>
</dbReference>
<dbReference type="GO" id="GO:0034196">
    <property type="term" value="P:acylglycerol transport"/>
    <property type="evidence" value="ECO:0007669"/>
    <property type="project" value="InterPro"/>
</dbReference>
<sequence>MANLRTAMDSAFWDLNLATPQTLDGVARAIPGEPVPLDGARGSRALRIQQLSLMGNGFPLGIIPSYAPSAAHKELGSFSLQSMLLKATSSRGWLGLIGQFRPKKLISAIKAELSGADEWELSIMKDVAKHFVDKSLFSVGLCSQLSLSSSSSILLSMERHGKRKERRTKLPDHDITLEAAWPELFVDHSGNYWNVPESISLDCSSLISESGLRYRFGIHENRGQPEAENPVTGDAPLALMPGLCAKASFSYEKSKDLWRQKETKEDLIIETNKGRFWRPAYDIRLKEPYAAISGIIGSLAALYPSSISLFYTPDLLIISLTQAGGTCGAWFGGKSSVVAGLQEDGGSILESSKNKNPVTADIFGSLCYTFQHGKFRKWFGDLTRVDARLDISSAWALAKRASKIIKKSSADSAENLLSSPRLNLIFQQQITVGVYPMVVGPIVFRVDSRFLLDSSGVRRRPHMEDVIYSLSYSLRLLESGKVVAWYSPKRKEGMIELRLFEF</sequence>
<protein>
    <recommendedName>
        <fullName evidence="3">Protein TRIGALACTOSYLDIACYLGLYCEROL 4, chloroplastic</fullName>
    </recommendedName>
</protein>
<dbReference type="AlphaFoldDB" id="A0AA88V7L4"/>
<keyword evidence="2" id="KW-1185">Reference proteome</keyword>
<reference evidence="1" key="1">
    <citation type="submission" date="2022-12" db="EMBL/GenBank/DDBJ databases">
        <title>Draft genome assemblies for two species of Escallonia (Escalloniales).</title>
        <authorList>
            <person name="Chanderbali A."/>
            <person name="Dervinis C."/>
            <person name="Anghel I."/>
            <person name="Soltis D."/>
            <person name="Soltis P."/>
            <person name="Zapata F."/>
        </authorList>
    </citation>
    <scope>NUCLEOTIDE SEQUENCE</scope>
    <source>
        <strain evidence="1">UCBG64.0493</strain>
        <tissue evidence="1">Leaf</tissue>
    </source>
</reference>
<dbReference type="Proteomes" id="UP001188597">
    <property type="component" value="Unassembled WGS sequence"/>
</dbReference>
<dbReference type="GO" id="GO:0009941">
    <property type="term" value="C:chloroplast envelope"/>
    <property type="evidence" value="ECO:0007669"/>
    <property type="project" value="TreeGrafter"/>
</dbReference>
<gene>
    <name evidence="1" type="ORF">RJ639_020136</name>
</gene>
<organism evidence="1 2">
    <name type="scientific">Escallonia herrerae</name>
    <dbReference type="NCBI Taxonomy" id="1293975"/>
    <lineage>
        <taxon>Eukaryota</taxon>
        <taxon>Viridiplantae</taxon>
        <taxon>Streptophyta</taxon>
        <taxon>Embryophyta</taxon>
        <taxon>Tracheophyta</taxon>
        <taxon>Spermatophyta</taxon>
        <taxon>Magnoliopsida</taxon>
        <taxon>eudicotyledons</taxon>
        <taxon>Gunneridae</taxon>
        <taxon>Pentapetalae</taxon>
        <taxon>asterids</taxon>
        <taxon>campanulids</taxon>
        <taxon>Escalloniales</taxon>
        <taxon>Escalloniaceae</taxon>
        <taxon>Escallonia</taxon>
    </lineage>
</organism>
<dbReference type="GO" id="GO:1990052">
    <property type="term" value="P:ER to chloroplast lipid transport"/>
    <property type="evidence" value="ECO:0007669"/>
    <property type="project" value="InterPro"/>
</dbReference>
<dbReference type="EMBL" id="JAVXUP010002422">
    <property type="protein sequence ID" value="KAK3003411.1"/>
    <property type="molecule type" value="Genomic_DNA"/>
</dbReference>
<dbReference type="InterPro" id="IPR044160">
    <property type="entry name" value="TGD4-like"/>
</dbReference>
<accession>A0AA88V7L4</accession>
<evidence type="ECO:0000313" key="1">
    <source>
        <dbReference type="EMBL" id="KAK3003411.1"/>
    </source>
</evidence>
<dbReference type="PANTHER" id="PTHR34954:SF3">
    <property type="entry name" value="EXPRESSED PROTEIN"/>
    <property type="match status" value="1"/>
</dbReference>
<evidence type="ECO:0000313" key="2">
    <source>
        <dbReference type="Proteomes" id="UP001188597"/>
    </source>
</evidence>